<keyword evidence="6 7" id="KW-0472">Membrane</keyword>
<keyword evidence="4 7" id="KW-0812">Transmembrane</keyword>
<proteinExistence type="predicted"/>
<feature type="transmembrane region" description="Helical" evidence="7">
    <location>
        <begin position="509"/>
        <end position="528"/>
    </location>
</feature>
<feature type="transmembrane region" description="Helical" evidence="7">
    <location>
        <begin position="373"/>
        <end position="391"/>
    </location>
</feature>
<feature type="transmembrane region" description="Helical" evidence="7">
    <location>
        <begin position="62"/>
        <end position="85"/>
    </location>
</feature>
<gene>
    <name evidence="8" type="ORF">CUJ83_08110</name>
</gene>
<evidence type="ECO:0000256" key="5">
    <source>
        <dbReference type="ARBA" id="ARBA00022989"/>
    </source>
</evidence>
<evidence type="ECO:0000256" key="6">
    <source>
        <dbReference type="ARBA" id="ARBA00023136"/>
    </source>
</evidence>
<evidence type="ECO:0000256" key="7">
    <source>
        <dbReference type="SAM" id="Phobius"/>
    </source>
</evidence>
<comment type="caution">
    <text evidence="8">The sequence shown here is derived from an EMBL/GenBank/DDBJ whole genome shotgun (WGS) entry which is preliminary data.</text>
</comment>
<name>A0AAP2W505_9EURY</name>
<feature type="transmembrane region" description="Helical" evidence="7">
    <location>
        <begin position="181"/>
        <end position="199"/>
    </location>
</feature>
<keyword evidence="3" id="KW-1003">Cell membrane</keyword>
<evidence type="ECO:0000256" key="4">
    <source>
        <dbReference type="ARBA" id="ARBA00022692"/>
    </source>
</evidence>
<evidence type="ECO:0000256" key="1">
    <source>
        <dbReference type="ARBA" id="ARBA00004651"/>
    </source>
</evidence>
<reference evidence="8 9" key="1">
    <citation type="submission" date="2017-11" db="EMBL/GenBank/DDBJ databases">
        <title>Isolation and Characterization of Family Methanocellaceae Species from Potential Methane Hydrate Area Offshore Southwestern Taiwan.</title>
        <authorList>
            <person name="Zhang W.-L."/>
            <person name="Chen W.-C."/>
            <person name="Lai M.-C."/>
            <person name="Chen S.-C."/>
        </authorList>
    </citation>
    <scope>NUCLEOTIDE SEQUENCE [LARGE SCALE GENOMIC DNA]</scope>
    <source>
        <strain evidence="8 9">CWC-04</strain>
    </source>
</reference>
<dbReference type="AlphaFoldDB" id="A0AAP2W505"/>
<feature type="transmembrane region" description="Helical" evidence="7">
    <location>
        <begin position="6"/>
        <end position="24"/>
    </location>
</feature>
<accession>A0AAP2W505</accession>
<evidence type="ECO:0000313" key="9">
    <source>
        <dbReference type="Proteomes" id="UP001320159"/>
    </source>
</evidence>
<dbReference type="RefSeq" id="WP_230741798.1">
    <property type="nucleotide sequence ID" value="NZ_PGCK01000006.1"/>
</dbReference>
<keyword evidence="9" id="KW-1185">Reference proteome</keyword>
<feature type="transmembrane region" description="Helical" evidence="7">
    <location>
        <begin position="156"/>
        <end position="175"/>
    </location>
</feature>
<feature type="transmembrane region" description="Helical" evidence="7">
    <location>
        <begin position="31"/>
        <end position="50"/>
    </location>
</feature>
<evidence type="ECO:0000256" key="3">
    <source>
        <dbReference type="ARBA" id="ARBA00022475"/>
    </source>
</evidence>
<feature type="transmembrane region" description="Helical" evidence="7">
    <location>
        <begin position="236"/>
        <end position="257"/>
    </location>
</feature>
<dbReference type="PANTHER" id="PTHR30003:SF2">
    <property type="entry name" value="L-LACTATE PERMEASE"/>
    <property type="match status" value="1"/>
</dbReference>
<evidence type="ECO:0000256" key="2">
    <source>
        <dbReference type="ARBA" id="ARBA00022448"/>
    </source>
</evidence>
<dbReference type="GO" id="GO:0015129">
    <property type="term" value="F:lactate transmembrane transporter activity"/>
    <property type="evidence" value="ECO:0007669"/>
    <property type="project" value="InterPro"/>
</dbReference>
<keyword evidence="5 7" id="KW-1133">Transmembrane helix</keyword>
<feature type="transmembrane region" description="Helical" evidence="7">
    <location>
        <begin position="334"/>
        <end position="352"/>
    </location>
</feature>
<protein>
    <submittedName>
        <fullName evidence="8">L-lactate permease</fullName>
    </submittedName>
</protein>
<sequence length="529" mass="56028">MDQLTGFTLAVLPILIIFIGLVFLKKSGTLMGVIGWIATLVIAIIFFNTSPEIAAYASINGFLSSLGISLMVLFTILQVTMMDLTGAIKRITEFIKSIAAERYEQIMILNIGLGSFLVSIGATPVTMLPPIMLALGFSPLAAVALPCLGYDPLTSFSLLAIPITLPAQVFGMDVGSLSKNIAIFLPLVSTGFAMGMLWIADGIEGVKKGFVPALIAGGTLGLSCIAFVNLLPVSAIGLVGVFSGLTTIAVLFLIRVIQGKPIFYKTKVAPRANVLADGPAPMPLWKAAFPWILLVMFCIVICIPDISAFLHGLLGDSQKIHIVANKYVDLKILNQAYFWVLISTVLSAPFLIRSKEEANKIVRLWLKRAWSPTLAAAVFFAIAYVMDWSAQSVVDGILTFAPGAADFNMNAVIGLTFALFFGAAAFPAISPLLGLFGSFVSGSETSSNVMFYGILKKSTDVLDLDFMNVYSAHAVSGGIASAIAPAKIINAAAVIDKLGIEGEVIQKSAVIAILLTIVTGAVLLILLAL</sequence>
<comment type="subcellular location">
    <subcellularLocation>
        <location evidence="1">Cell membrane</location>
        <topology evidence="1">Multi-pass membrane protein</topology>
    </subcellularLocation>
</comment>
<dbReference type="EMBL" id="PGCK01000006">
    <property type="protein sequence ID" value="MCD1294960.1"/>
    <property type="molecule type" value="Genomic_DNA"/>
</dbReference>
<dbReference type="GO" id="GO:0015295">
    <property type="term" value="F:solute:proton symporter activity"/>
    <property type="evidence" value="ECO:0007669"/>
    <property type="project" value="TreeGrafter"/>
</dbReference>
<evidence type="ECO:0000313" key="8">
    <source>
        <dbReference type="EMBL" id="MCD1294960.1"/>
    </source>
</evidence>
<dbReference type="Proteomes" id="UP001320159">
    <property type="component" value="Unassembled WGS sequence"/>
</dbReference>
<feature type="transmembrane region" description="Helical" evidence="7">
    <location>
        <begin position="211"/>
        <end position="230"/>
    </location>
</feature>
<feature type="transmembrane region" description="Helical" evidence="7">
    <location>
        <begin position="106"/>
        <end position="125"/>
    </location>
</feature>
<dbReference type="InterPro" id="IPR003804">
    <property type="entry name" value="Lactate_perm"/>
</dbReference>
<feature type="transmembrane region" description="Helical" evidence="7">
    <location>
        <begin position="291"/>
        <end position="314"/>
    </location>
</feature>
<keyword evidence="2" id="KW-0813">Transport</keyword>
<dbReference type="GO" id="GO:0005886">
    <property type="term" value="C:plasma membrane"/>
    <property type="evidence" value="ECO:0007669"/>
    <property type="project" value="UniProtKB-SubCell"/>
</dbReference>
<dbReference type="Pfam" id="PF02652">
    <property type="entry name" value="Lactate_perm"/>
    <property type="match status" value="1"/>
</dbReference>
<dbReference type="PANTHER" id="PTHR30003">
    <property type="entry name" value="L-LACTATE PERMEASE"/>
    <property type="match status" value="1"/>
</dbReference>
<organism evidence="8 9">
    <name type="scientific">Methanooceanicella nereidis</name>
    <dbReference type="NCBI Taxonomy" id="2052831"/>
    <lineage>
        <taxon>Archaea</taxon>
        <taxon>Methanobacteriati</taxon>
        <taxon>Methanobacteriota</taxon>
        <taxon>Stenosarchaea group</taxon>
        <taxon>Methanomicrobia</taxon>
        <taxon>Methanocellales</taxon>
        <taxon>Methanocellaceae</taxon>
        <taxon>Methanooceanicella</taxon>
    </lineage>
</organism>
<feature type="transmembrane region" description="Helical" evidence="7">
    <location>
        <begin position="411"/>
        <end position="436"/>
    </location>
</feature>